<dbReference type="STRING" id="1328759.A0A5C2SIJ8"/>
<evidence type="ECO:0000313" key="4">
    <source>
        <dbReference type="Proteomes" id="UP000313359"/>
    </source>
</evidence>
<gene>
    <name evidence="3" type="ORF">L227DRAFT_650685</name>
</gene>
<dbReference type="InterPro" id="IPR007736">
    <property type="entry name" value="Caleosin-related"/>
</dbReference>
<dbReference type="PANTHER" id="PTHR31495">
    <property type="entry name" value="PEROXYGENASE 3-RELATED"/>
    <property type="match status" value="1"/>
</dbReference>
<dbReference type="OrthoDB" id="2747881at2759"/>
<dbReference type="GO" id="GO:0005509">
    <property type="term" value="F:calcium ion binding"/>
    <property type="evidence" value="ECO:0007669"/>
    <property type="project" value="TreeGrafter"/>
</dbReference>
<evidence type="ECO:0000256" key="2">
    <source>
        <dbReference type="SAM" id="MobiDB-lite"/>
    </source>
</evidence>
<name>A0A5C2SIJ8_9APHY</name>
<evidence type="ECO:0000256" key="1">
    <source>
        <dbReference type="ARBA" id="ARBA00006765"/>
    </source>
</evidence>
<reference evidence="3" key="1">
    <citation type="journal article" date="2018" name="Genome Biol. Evol.">
        <title>Genomics and development of Lentinus tigrinus, a white-rot wood-decaying mushroom with dimorphic fruiting bodies.</title>
        <authorList>
            <person name="Wu B."/>
            <person name="Xu Z."/>
            <person name="Knudson A."/>
            <person name="Carlson A."/>
            <person name="Chen N."/>
            <person name="Kovaka S."/>
            <person name="LaButti K."/>
            <person name="Lipzen A."/>
            <person name="Pennachio C."/>
            <person name="Riley R."/>
            <person name="Schakwitz W."/>
            <person name="Umezawa K."/>
            <person name="Ohm R.A."/>
            <person name="Grigoriev I.V."/>
            <person name="Nagy L.G."/>
            <person name="Gibbons J."/>
            <person name="Hibbett D."/>
        </authorList>
    </citation>
    <scope>NUCLEOTIDE SEQUENCE [LARGE SCALE GENOMIC DNA]</scope>
    <source>
        <strain evidence="3">ALCF2SS1-6</strain>
    </source>
</reference>
<dbReference type="Proteomes" id="UP000313359">
    <property type="component" value="Unassembled WGS sequence"/>
</dbReference>
<protein>
    <submittedName>
        <fullName evidence="3">Caleosin-domain-containing protein</fullName>
    </submittedName>
</protein>
<sequence length="247" mass="27521">MATKLDGVQTGILEAPLTVERPVYNPTSEQNERLPNPGTARANLAPSLDTPEGSQAWAAAHAHQTVLEAHVNFFDHDSDGVIWPLDTYRAFRALGFNVLASTIAFIGLHAALSYVTVDGYLPDPCFRMYVRNIHKIKHGSDTGAFDNEGRFIPQKIEDFFQKYSSAPEKDSLTKADISNGLRGQRLLADLVGRFAAYAEWMAFFFIVGPKDGKLLKEDVRRLFEGRLFYEIAERNSKRAVGAEKKGE</sequence>
<evidence type="ECO:0000313" key="3">
    <source>
        <dbReference type="EMBL" id="RPD63655.1"/>
    </source>
</evidence>
<dbReference type="PANTHER" id="PTHR31495:SF0">
    <property type="entry name" value="BINDING PROTEIN CALEOSIN, PUTATIVE (AFU_ORTHOLOGUE AFUA_5G13750)-RELATED"/>
    <property type="match status" value="1"/>
</dbReference>
<feature type="region of interest" description="Disordered" evidence="2">
    <location>
        <begin position="19"/>
        <end position="51"/>
    </location>
</feature>
<keyword evidence="4" id="KW-1185">Reference proteome</keyword>
<accession>A0A5C2SIJ8</accession>
<dbReference type="EMBL" id="ML122255">
    <property type="protein sequence ID" value="RPD63655.1"/>
    <property type="molecule type" value="Genomic_DNA"/>
</dbReference>
<comment type="similarity">
    <text evidence="1">Belongs to the caleosin family.</text>
</comment>
<dbReference type="GO" id="GO:0004497">
    <property type="term" value="F:monooxygenase activity"/>
    <property type="evidence" value="ECO:0007669"/>
    <property type="project" value="TreeGrafter"/>
</dbReference>
<proteinExistence type="inferred from homology"/>
<dbReference type="AlphaFoldDB" id="A0A5C2SIJ8"/>
<dbReference type="Pfam" id="PF05042">
    <property type="entry name" value="Caleosin"/>
    <property type="match status" value="1"/>
</dbReference>
<organism evidence="3 4">
    <name type="scientific">Lentinus tigrinus ALCF2SS1-6</name>
    <dbReference type="NCBI Taxonomy" id="1328759"/>
    <lineage>
        <taxon>Eukaryota</taxon>
        <taxon>Fungi</taxon>
        <taxon>Dikarya</taxon>
        <taxon>Basidiomycota</taxon>
        <taxon>Agaricomycotina</taxon>
        <taxon>Agaricomycetes</taxon>
        <taxon>Polyporales</taxon>
        <taxon>Polyporaceae</taxon>
        <taxon>Lentinus</taxon>
    </lineage>
</organism>